<name>A0A128FHL4_9GAMM</name>
<dbReference type="PROSITE" id="PS51257">
    <property type="entry name" value="PROKAR_LIPOPROTEIN"/>
    <property type="match status" value="1"/>
</dbReference>
<proteinExistence type="predicted"/>
<evidence type="ECO:0008006" key="3">
    <source>
        <dbReference type="Google" id="ProtNLM"/>
    </source>
</evidence>
<keyword evidence="2" id="KW-1185">Reference proteome</keyword>
<gene>
    <name evidence="1" type="ORF">GMA8713_04327</name>
</gene>
<reference evidence="2" key="1">
    <citation type="submission" date="2016-02" db="EMBL/GenBank/DDBJ databases">
        <authorList>
            <person name="Rodrigo-Torres Lidia"/>
            <person name="Arahal R.David."/>
        </authorList>
    </citation>
    <scope>NUCLEOTIDE SEQUENCE [LARGE SCALE GENOMIC DNA]</scope>
    <source>
        <strain evidence="2">CECT 8713</strain>
    </source>
</reference>
<dbReference type="RefSeq" id="WP_084387803.1">
    <property type="nucleotide sequence ID" value="NZ_CAWRCI010000059.1"/>
</dbReference>
<dbReference type="EMBL" id="FIZY01000059">
    <property type="protein sequence ID" value="CZF86293.1"/>
    <property type="molecule type" value="Genomic_DNA"/>
</dbReference>
<accession>A0A128FHL4</accession>
<organism evidence="1 2">
    <name type="scientific">Grimontia marina</name>
    <dbReference type="NCBI Taxonomy" id="646534"/>
    <lineage>
        <taxon>Bacteria</taxon>
        <taxon>Pseudomonadati</taxon>
        <taxon>Pseudomonadota</taxon>
        <taxon>Gammaproteobacteria</taxon>
        <taxon>Vibrionales</taxon>
        <taxon>Vibrionaceae</taxon>
        <taxon>Grimontia</taxon>
    </lineage>
</organism>
<protein>
    <recommendedName>
        <fullName evidence="3">DUF3541 domain-containing protein</fullName>
    </recommendedName>
</protein>
<dbReference type="Proteomes" id="UP000073601">
    <property type="component" value="Unassembled WGS sequence"/>
</dbReference>
<evidence type="ECO:0000313" key="1">
    <source>
        <dbReference type="EMBL" id="CZF86293.1"/>
    </source>
</evidence>
<dbReference type="InterPro" id="IPR021928">
    <property type="entry name" value="DUF3541"/>
</dbReference>
<dbReference type="Pfam" id="PF12060">
    <property type="entry name" value="DUF3541"/>
    <property type="match status" value="1"/>
</dbReference>
<dbReference type="AlphaFoldDB" id="A0A128FHL4"/>
<sequence length="354" mass="39886">MIRVASGLLTVALLLSGCAQPTKEKQDAEVIKQTYDSNLAELSAYQLGHYGLRMYRQTQDDKYQPAVWADMARVADKLNEYAATINNKDDVLALGQKRLKAYDSGDSERDEIRHAAAQGREEYLVLGAGLISSMARANEYGLEHIEDEKLHEILSWYDFSEYATDPQMIRAWAAQLANQVYWLKQLGETDHTAAFDKAFRDTYPDSEDAYLSTQQFNNKLYGMTHIILAASEYYRKPVSEADFQWIYDYFRDNFDVIAARSKEDVIAEIGITFLLAGLKDDPIVARSQDIIQESINRDKGMVPSVSGSTDLAKGEHRNVLAIMLLDWQGANAVPMVGQGNRVVSNMPWGLEAKE</sequence>
<dbReference type="OrthoDB" id="6080009at2"/>
<evidence type="ECO:0000313" key="2">
    <source>
        <dbReference type="Proteomes" id="UP000073601"/>
    </source>
</evidence>